<dbReference type="PANTHER" id="PTHR23163">
    <property type="entry name" value="RING FINGER PROTEIN-RELATED"/>
    <property type="match status" value="1"/>
</dbReference>
<dbReference type="GO" id="GO:0008270">
    <property type="term" value="F:zinc ion binding"/>
    <property type="evidence" value="ECO:0007669"/>
    <property type="project" value="UniProtKB-KW"/>
</dbReference>
<feature type="domain" description="RING-type" evidence="16">
    <location>
        <begin position="146"/>
        <end position="185"/>
    </location>
</feature>
<keyword evidence="6 14" id="KW-0479">Metal-binding</keyword>
<keyword evidence="7 13" id="KW-0863">Zinc-finger</keyword>
<keyword evidence="12 14" id="KW-0539">Nucleus</keyword>
<evidence type="ECO:0000259" key="16">
    <source>
        <dbReference type="PROSITE" id="PS50089"/>
    </source>
</evidence>
<evidence type="ECO:0000256" key="14">
    <source>
        <dbReference type="RuleBase" id="RU365038"/>
    </source>
</evidence>
<dbReference type="InterPro" id="IPR018957">
    <property type="entry name" value="Znf_C3HC4_RING-type"/>
</dbReference>
<keyword evidence="18" id="KW-1185">Reference proteome</keyword>
<evidence type="ECO:0000256" key="3">
    <source>
        <dbReference type="ARBA" id="ARBA00004906"/>
    </source>
</evidence>
<comment type="catalytic activity">
    <reaction evidence="1 14">
        <text>S-ubiquitinyl-[E2 ubiquitin-conjugating enzyme]-L-cysteine + [acceptor protein]-L-lysine = [E2 ubiquitin-conjugating enzyme]-L-cysteine + N(6)-ubiquitinyl-[acceptor protein]-L-lysine.</text>
        <dbReference type="EC" id="2.3.2.27"/>
    </reaction>
</comment>
<evidence type="ECO:0000256" key="8">
    <source>
        <dbReference type="ARBA" id="ARBA00022786"/>
    </source>
</evidence>
<evidence type="ECO:0000256" key="15">
    <source>
        <dbReference type="SAM" id="Coils"/>
    </source>
</evidence>
<dbReference type="OrthoDB" id="6020182at2759"/>
<comment type="caution">
    <text evidence="17">The sequence shown here is derived from an EMBL/GenBank/DDBJ whole genome shotgun (WGS) entry which is preliminary data.</text>
</comment>
<dbReference type="EC" id="2.3.2.27" evidence="14"/>
<comment type="subcellular location">
    <subcellularLocation>
        <location evidence="2 14">Nucleus</location>
    </subcellularLocation>
</comment>
<comment type="similarity">
    <text evidence="4 14">Belongs to the BRE1 family.</text>
</comment>
<dbReference type="PROSITE" id="PS00518">
    <property type="entry name" value="ZF_RING_1"/>
    <property type="match status" value="1"/>
</dbReference>
<evidence type="ECO:0000256" key="7">
    <source>
        <dbReference type="ARBA" id="ARBA00022771"/>
    </source>
</evidence>
<dbReference type="GO" id="GO:0006325">
    <property type="term" value="P:chromatin organization"/>
    <property type="evidence" value="ECO:0007669"/>
    <property type="project" value="UniProtKB-KW"/>
</dbReference>
<evidence type="ECO:0000256" key="6">
    <source>
        <dbReference type="ARBA" id="ARBA00022723"/>
    </source>
</evidence>
<evidence type="ECO:0000256" key="9">
    <source>
        <dbReference type="ARBA" id="ARBA00022833"/>
    </source>
</evidence>
<evidence type="ECO:0000256" key="10">
    <source>
        <dbReference type="ARBA" id="ARBA00022853"/>
    </source>
</evidence>
<reference evidence="17 18" key="1">
    <citation type="journal article" date="2014" name="Genome Biol. Evol.">
        <title>The genome of the myxosporean Thelohanellus kitauei shows adaptations to nutrient acquisition within its fish host.</title>
        <authorList>
            <person name="Yang Y."/>
            <person name="Xiong J."/>
            <person name="Zhou Z."/>
            <person name="Huo F."/>
            <person name="Miao W."/>
            <person name="Ran C."/>
            <person name="Liu Y."/>
            <person name="Zhang J."/>
            <person name="Feng J."/>
            <person name="Wang M."/>
            <person name="Wang M."/>
            <person name="Wang L."/>
            <person name="Yao B."/>
        </authorList>
    </citation>
    <scope>NUCLEOTIDE SEQUENCE [LARGE SCALE GENOMIC DNA]</scope>
    <source>
        <strain evidence="17">Wuqing</strain>
    </source>
</reference>
<keyword evidence="10 14" id="KW-0156">Chromatin regulator</keyword>
<protein>
    <recommendedName>
        <fullName evidence="14">E3 ubiquitin protein ligase</fullName>
        <ecNumber evidence="14">2.3.2.27</ecNumber>
    </recommendedName>
</protein>
<evidence type="ECO:0000313" key="18">
    <source>
        <dbReference type="Proteomes" id="UP000031668"/>
    </source>
</evidence>
<dbReference type="GO" id="GO:0005634">
    <property type="term" value="C:nucleus"/>
    <property type="evidence" value="ECO:0007669"/>
    <property type="project" value="UniProtKB-SubCell"/>
</dbReference>
<evidence type="ECO:0000256" key="5">
    <source>
        <dbReference type="ARBA" id="ARBA00022679"/>
    </source>
</evidence>
<accession>A0A0C2MS35</accession>
<dbReference type="Proteomes" id="UP000031668">
    <property type="component" value="Unassembled WGS sequence"/>
</dbReference>
<dbReference type="OMA" id="CFECLAT"/>
<dbReference type="Gene3D" id="3.30.40.10">
    <property type="entry name" value="Zinc/RING finger domain, C3HC4 (zinc finger)"/>
    <property type="match status" value="1"/>
</dbReference>
<dbReference type="GO" id="GO:0016567">
    <property type="term" value="P:protein ubiquitination"/>
    <property type="evidence" value="ECO:0007669"/>
    <property type="project" value="UniProtKB-UniRule"/>
</dbReference>
<dbReference type="GO" id="GO:0033503">
    <property type="term" value="C:HULC complex"/>
    <property type="evidence" value="ECO:0007669"/>
    <property type="project" value="TreeGrafter"/>
</dbReference>
<organism evidence="17 18">
    <name type="scientific">Thelohanellus kitauei</name>
    <name type="common">Myxosporean</name>
    <dbReference type="NCBI Taxonomy" id="669202"/>
    <lineage>
        <taxon>Eukaryota</taxon>
        <taxon>Metazoa</taxon>
        <taxon>Cnidaria</taxon>
        <taxon>Myxozoa</taxon>
        <taxon>Myxosporea</taxon>
        <taxon>Bivalvulida</taxon>
        <taxon>Platysporina</taxon>
        <taxon>Myxobolidae</taxon>
        <taxon>Thelohanellus</taxon>
    </lineage>
</organism>
<evidence type="ECO:0000256" key="12">
    <source>
        <dbReference type="ARBA" id="ARBA00023242"/>
    </source>
</evidence>
<dbReference type="EMBL" id="JWZT01003316">
    <property type="protein sequence ID" value="KII67065.1"/>
    <property type="molecule type" value="Genomic_DNA"/>
</dbReference>
<evidence type="ECO:0000256" key="4">
    <source>
        <dbReference type="ARBA" id="ARBA00005555"/>
    </source>
</evidence>
<dbReference type="InterPro" id="IPR013956">
    <property type="entry name" value="E3_ubiquit_lig_Bre1"/>
</dbReference>
<proteinExistence type="inferred from homology"/>
<keyword evidence="8 14" id="KW-0833">Ubl conjugation pathway</keyword>
<name>A0A0C2MS35_THEKT</name>
<evidence type="ECO:0000256" key="11">
    <source>
        <dbReference type="ARBA" id="ARBA00023054"/>
    </source>
</evidence>
<dbReference type="UniPathway" id="UPA00143"/>
<evidence type="ECO:0000313" key="17">
    <source>
        <dbReference type="EMBL" id="KII67065.1"/>
    </source>
</evidence>
<dbReference type="PROSITE" id="PS50089">
    <property type="entry name" value="ZF_RING_2"/>
    <property type="match status" value="1"/>
</dbReference>
<keyword evidence="11 14" id="KW-0175">Coiled coil</keyword>
<evidence type="ECO:0000256" key="13">
    <source>
        <dbReference type="PROSITE-ProRule" id="PRU00175"/>
    </source>
</evidence>
<keyword evidence="9 14" id="KW-0862">Zinc</keyword>
<dbReference type="SMART" id="SM00184">
    <property type="entry name" value="RING"/>
    <property type="match status" value="1"/>
</dbReference>
<sequence>MNEEKELLVKEKELLNSNIETYRNQSLELEKTIEQTRDCMNTSVRESEAKSYLCDQYKKKLQEISYKYAEANSITEKLKACQEENLKLISDFESRLENEIFKNHRLNEDLALIKQKLDRATHNQYGGATDKILIEELRILKQKLICSCCGTRQKDAILTKCYHLFCFECLATTYNNRQRKCPRCSQSFGNHDFHKIYF</sequence>
<dbReference type="InterPro" id="IPR013083">
    <property type="entry name" value="Znf_RING/FYVE/PHD"/>
</dbReference>
<dbReference type="InterPro" id="IPR017907">
    <property type="entry name" value="Znf_RING_CS"/>
</dbReference>
<dbReference type="GO" id="GO:0061630">
    <property type="term" value="F:ubiquitin protein ligase activity"/>
    <property type="evidence" value="ECO:0007669"/>
    <property type="project" value="UniProtKB-EC"/>
</dbReference>
<dbReference type="AlphaFoldDB" id="A0A0C2MS35"/>
<evidence type="ECO:0000256" key="2">
    <source>
        <dbReference type="ARBA" id="ARBA00004123"/>
    </source>
</evidence>
<evidence type="ECO:0000256" key="1">
    <source>
        <dbReference type="ARBA" id="ARBA00000900"/>
    </source>
</evidence>
<dbReference type="Pfam" id="PF00097">
    <property type="entry name" value="zf-C3HC4"/>
    <property type="match status" value="1"/>
</dbReference>
<keyword evidence="5 14" id="KW-0808">Transferase</keyword>
<gene>
    <name evidence="17" type="ORF">RF11_14620</name>
</gene>
<feature type="coiled-coil region" evidence="15">
    <location>
        <begin position="5"/>
        <end position="32"/>
    </location>
</feature>
<comment type="pathway">
    <text evidence="3 14">Protein modification; protein ubiquitination.</text>
</comment>
<dbReference type="InterPro" id="IPR001841">
    <property type="entry name" value="Znf_RING"/>
</dbReference>
<dbReference type="PANTHER" id="PTHR23163:SF0">
    <property type="entry name" value="E3 UBIQUITIN-PROTEIN LIGASE BRE1"/>
    <property type="match status" value="1"/>
</dbReference>
<dbReference type="SUPFAM" id="SSF57850">
    <property type="entry name" value="RING/U-box"/>
    <property type="match status" value="1"/>
</dbReference>